<dbReference type="EMBL" id="JACAGB010000024">
    <property type="protein sequence ID" value="KAF6304820.1"/>
    <property type="molecule type" value="Genomic_DNA"/>
</dbReference>
<comment type="caution">
    <text evidence="1">The sequence shown here is derived from an EMBL/GenBank/DDBJ whole genome shotgun (WGS) entry which is preliminary data.</text>
</comment>
<evidence type="ECO:0000313" key="1">
    <source>
        <dbReference type="EMBL" id="KAF6304820.1"/>
    </source>
</evidence>
<proteinExistence type="predicted"/>
<gene>
    <name evidence="1" type="ORF">mPipKuh1_009273</name>
</gene>
<sequence>MEPEKPCACGKSGRGWRTLTHFSGGMSLLPSTYEISKSGTNIKGALAPAQLSIPLEAHPAIPPVGLLHVQLRMSQQNQCCPPPQQCYPAPMQCCPLPQQCYLAPQQCYPAPMQCYPAPMQCCPPPQQCYPAPMQCCPLPQQCYPAPMQCYTTPQKN</sequence>
<evidence type="ECO:0000313" key="2">
    <source>
        <dbReference type="Proteomes" id="UP000558488"/>
    </source>
</evidence>
<name>A0A7J7TW44_PIPKU</name>
<organism evidence="1 2">
    <name type="scientific">Pipistrellus kuhlii</name>
    <name type="common">Kuhl's pipistrelle</name>
    <dbReference type="NCBI Taxonomy" id="59472"/>
    <lineage>
        <taxon>Eukaryota</taxon>
        <taxon>Metazoa</taxon>
        <taxon>Chordata</taxon>
        <taxon>Craniata</taxon>
        <taxon>Vertebrata</taxon>
        <taxon>Euteleostomi</taxon>
        <taxon>Mammalia</taxon>
        <taxon>Eutheria</taxon>
        <taxon>Laurasiatheria</taxon>
        <taxon>Chiroptera</taxon>
        <taxon>Yangochiroptera</taxon>
        <taxon>Vespertilionidae</taxon>
        <taxon>Pipistrellus</taxon>
    </lineage>
</organism>
<dbReference type="AlphaFoldDB" id="A0A7J7TW44"/>
<dbReference type="Proteomes" id="UP000558488">
    <property type="component" value="Unassembled WGS sequence"/>
</dbReference>
<protein>
    <submittedName>
        <fullName evidence="1">Uncharacterized protein</fullName>
    </submittedName>
</protein>
<keyword evidence="2" id="KW-1185">Reference proteome</keyword>
<reference evidence="1 2" key="1">
    <citation type="journal article" date="2020" name="Nature">
        <title>Six reference-quality genomes reveal evolution of bat adaptations.</title>
        <authorList>
            <person name="Jebb D."/>
            <person name="Huang Z."/>
            <person name="Pippel M."/>
            <person name="Hughes G.M."/>
            <person name="Lavrichenko K."/>
            <person name="Devanna P."/>
            <person name="Winkler S."/>
            <person name="Jermiin L.S."/>
            <person name="Skirmuntt E.C."/>
            <person name="Katzourakis A."/>
            <person name="Burkitt-Gray L."/>
            <person name="Ray D.A."/>
            <person name="Sullivan K.A.M."/>
            <person name="Roscito J.G."/>
            <person name="Kirilenko B.M."/>
            <person name="Davalos L.M."/>
            <person name="Corthals A.P."/>
            <person name="Power M.L."/>
            <person name="Jones G."/>
            <person name="Ransome R.D."/>
            <person name="Dechmann D.K.N."/>
            <person name="Locatelli A.G."/>
            <person name="Puechmaille S.J."/>
            <person name="Fedrigo O."/>
            <person name="Jarvis E.D."/>
            <person name="Hiller M."/>
            <person name="Vernes S.C."/>
            <person name="Myers E.W."/>
            <person name="Teeling E.C."/>
        </authorList>
    </citation>
    <scope>NUCLEOTIDE SEQUENCE [LARGE SCALE GENOMIC DNA]</scope>
    <source>
        <strain evidence="1">MPipKuh1</strain>
        <tissue evidence="1">Flight muscle</tissue>
    </source>
</reference>
<accession>A0A7J7TW44</accession>